<dbReference type="Gene3D" id="2.40.33.20">
    <property type="entry name" value="PK beta-barrel domain-like"/>
    <property type="match status" value="1"/>
</dbReference>
<protein>
    <submittedName>
        <fullName evidence="2">MOSC domain-containing protein</fullName>
    </submittedName>
</protein>
<sequence length="226" mass="23868">MELLSVNVGRRKNVAYAGAPSGGTGIDKRPVRGPVAVAAPGAKGVGGSGMAGDEICDLRHHGGDDQAVYAYAREDLDAWQRTLGRSLSDGAFGENLTTSGVDVSGARIGERWRVGSDLVLEVTSGRIPCRTFQGHLDEKGWVKRFTEEGAPGAYLRVVAPGEIRAGDPIEIVHRPAHEVTVALQFRAVTTEKALLPELLAAGDALHPETAERARKYLAQQGAPASP</sequence>
<organism evidence="2 3">
    <name type="scientific">Streptomyces atriruber</name>
    <dbReference type="NCBI Taxonomy" id="545121"/>
    <lineage>
        <taxon>Bacteria</taxon>
        <taxon>Bacillati</taxon>
        <taxon>Actinomycetota</taxon>
        <taxon>Actinomycetes</taxon>
        <taxon>Kitasatosporales</taxon>
        <taxon>Streptomycetaceae</taxon>
        <taxon>Streptomyces</taxon>
    </lineage>
</organism>
<dbReference type="EMBL" id="JBEYXV010000019">
    <property type="protein sequence ID" value="MEU6825324.1"/>
    <property type="molecule type" value="Genomic_DNA"/>
</dbReference>
<name>A0ABV3BWD9_9ACTN</name>
<proteinExistence type="predicted"/>
<dbReference type="RefSeq" id="WP_359355556.1">
    <property type="nucleotide sequence ID" value="NZ_JBEYXV010000019.1"/>
</dbReference>
<dbReference type="Pfam" id="PF03473">
    <property type="entry name" value="MOSC"/>
    <property type="match status" value="1"/>
</dbReference>
<feature type="domain" description="MOSC" evidence="1">
    <location>
        <begin position="29"/>
        <end position="172"/>
    </location>
</feature>
<dbReference type="InterPro" id="IPR005302">
    <property type="entry name" value="MoCF_Sase_C"/>
</dbReference>
<dbReference type="Proteomes" id="UP001551176">
    <property type="component" value="Unassembled WGS sequence"/>
</dbReference>
<evidence type="ECO:0000313" key="3">
    <source>
        <dbReference type="Proteomes" id="UP001551176"/>
    </source>
</evidence>
<reference evidence="2 3" key="1">
    <citation type="submission" date="2024-06" db="EMBL/GenBank/DDBJ databases">
        <title>The Natural Products Discovery Center: Release of the First 8490 Sequenced Strains for Exploring Actinobacteria Biosynthetic Diversity.</title>
        <authorList>
            <person name="Kalkreuter E."/>
            <person name="Kautsar S.A."/>
            <person name="Yang D."/>
            <person name="Bader C.D."/>
            <person name="Teijaro C.N."/>
            <person name="Fluegel L."/>
            <person name="Davis C.M."/>
            <person name="Simpson J.R."/>
            <person name="Lauterbach L."/>
            <person name="Steele A.D."/>
            <person name="Gui C."/>
            <person name="Meng S."/>
            <person name="Li G."/>
            <person name="Viehrig K."/>
            <person name="Ye F."/>
            <person name="Su P."/>
            <person name="Kiefer A.F."/>
            <person name="Nichols A."/>
            <person name="Cepeda A.J."/>
            <person name="Yan W."/>
            <person name="Fan B."/>
            <person name="Jiang Y."/>
            <person name="Adhikari A."/>
            <person name="Zheng C.-J."/>
            <person name="Schuster L."/>
            <person name="Cowan T.M."/>
            <person name="Smanski M.J."/>
            <person name="Chevrette M.G."/>
            <person name="De Carvalho L.P.S."/>
            <person name="Shen B."/>
        </authorList>
    </citation>
    <scope>NUCLEOTIDE SEQUENCE [LARGE SCALE GENOMIC DNA]</scope>
    <source>
        <strain evidence="2 3">NPDC046838</strain>
    </source>
</reference>
<dbReference type="InterPro" id="IPR011037">
    <property type="entry name" value="Pyrv_Knase-like_insert_dom_sf"/>
</dbReference>
<dbReference type="PANTHER" id="PTHR30212">
    <property type="entry name" value="PROTEIN YIIM"/>
    <property type="match status" value="1"/>
</dbReference>
<dbReference type="InterPro" id="IPR052353">
    <property type="entry name" value="Benzoxazolinone_Detox_Enz"/>
</dbReference>
<dbReference type="PANTHER" id="PTHR30212:SF2">
    <property type="entry name" value="PROTEIN YIIM"/>
    <property type="match status" value="1"/>
</dbReference>
<evidence type="ECO:0000313" key="2">
    <source>
        <dbReference type="EMBL" id="MEU6825324.1"/>
    </source>
</evidence>
<comment type="caution">
    <text evidence="2">The sequence shown here is derived from an EMBL/GenBank/DDBJ whole genome shotgun (WGS) entry which is preliminary data.</text>
</comment>
<keyword evidence="3" id="KW-1185">Reference proteome</keyword>
<accession>A0ABV3BWD9</accession>
<gene>
    <name evidence="2" type="ORF">ABZ921_32285</name>
</gene>
<evidence type="ECO:0000259" key="1">
    <source>
        <dbReference type="PROSITE" id="PS51340"/>
    </source>
</evidence>
<dbReference type="PROSITE" id="PS51340">
    <property type="entry name" value="MOSC"/>
    <property type="match status" value="1"/>
</dbReference>
<dbReference type="SUPFAM" id="SSF50800">
    <property type="entry name" value="PK beta-barrel domain-like"/>
    <property type="match status" value="1"/>
</dbReference>